<sequence length="89" mass="10228">MTDGHLNCLKIQPRFARKGDLSQQTIPTIFCTKQPEIFSGPKAIIIQPQNANSRFLWVILRFGLYYCFSAELNQKSSIPDNNNYQECCL</sequence>
<evidence type="ECO:0000313" key="1">
    <source>
        <dbReference type="EMBL" id="CBI11465.1"/>
    </source>
</evidence>
<name>E6QW42_9ZZZZ</name>
<organism evidence="1">
    <name type="scientific">mine drainage metagenome</name>
    <dbReference type="NCBI Taxonomy" id="410659"/>
    <lineage>
        <taxon>unclassified sequences</taxon>
        <taxon>metagenomes</taxon>
        <taxon>ecological metagenomes</taxon>
    </lineage>
</organism>
<gene>
    <name evidence="1" type="ORF">CARN7_2295</name>
</gene>
<accession>E6QW42</accession>
<reference evidence="1" key="1">
    <citation type="submission" date="2009-10" db="EMBL/GenBank/DDBJ databases">
        <title>Diversity of trophic interactions inside an arsenic-rich microbial ecosystem.</title>
        <authorList>
            <person name="Bertin P.N."/>
            <person name="Heinrich-Salmeron A."/>
            <person name="Pelletier E."/>
            <person name="Goulhen-Chollet F."/>
            <person name="Arsene-Ploetze F."/>
            <person name="Gallien S."/>
            <person name="Calteau A."/>
            <person name="Vallenet D."/>
            <person name="Casiot C."/>
            <person name="Chane-Woon-Ming B."/>
            <person name="Giloteaux L."/>
            <person name="Barakat M."/>
            <person name="Bonnefoy V."/>
            <person name="Bruneel O."/>
            <person name="Chandler M."/>
            <person name="Cleiss J."/>
            <person name="Duran R."/>
            <person name="Elbaz-Poulichet F."/>
            <person name="Fonknechten N."/>
            <person name="Lauga B."/>
            <person name="Mornico D."/>
            <person name="Ortet P."/>
            <person name="Schaeffer C."/>
            <person name="Siguier P."/>
            <person name="Alexander Thil Smith A."/>
            <person name="Van Dorsselaer A."/>
            <person name="Weissenbach J."/>
            <person name="Medigue C."/>
            <person name="Le Paslier D."/>
        </authorList>
    </citation>
    <scope>NUCLEOTIDE SEQUENCE</scope>
</reference>
<protein>
    <submittedName>
        <fullName evidence="1">Uncharacterized protein</fullName>
    </submittedName>
</protein>
<dbReference type="AlphaFoldDB" id="E6QW42"/>
<dbReference type="EMBL" id="CABR01000145">
    <property type="protein sequence ID" value="CBI11465.1"/>
    <property type="molecule type" value="Genomic_DNA"/>
</dbReference>
<comment type="caution">
    <text evidence="1">The sequence shown here is derived from an EMBL/GenBank/DDBJ whole genome shotgun (WGS) entry which is preliminary data.</text>
</comment>
<proteinExistence type="predicted"/>